<reference evidence="1" key="1">
    <citation type="submission" date="2025-08" db="UniProtKB">
        <authorList>
            <consortium name="Ensembl"/>
        </authorList>
    </citation>
    <scope>IDENTIFICATION</scope>
</reference>
<reference evidence="1" key="2">
    <citation type="submission" date="2025-09" db="UniProtKB">
        <authorList>
            <consortium name="Ensembl"/>
        </authorList>
    </citation>
    <scope>IDENTIFICATION</scope>
</reference>
<accession>A0A8B9EU54</accession>
<evidence type="ECO:0000313" key="1">
    <source>
        <dbReference type="Ensembl" id="ENSACDP00005026304.1"/>
    </source>
</evidence>
<dbReference type="AlphaFoldDB" id="A0A8B9EU54"/>
<name>A0A8B9EU54_ANSCY</name>
<dbReference type="Ensembl" id="ENSACDT00005031355.1">
    <property type="protein sequence ID" value="ENSACDP00005026304.1"/>
    <property type="gene ID" value="ENSACDG00005019031.1"/>
</dbReference>
<keyword evidence="2" id="KW-1185">Reference proteome</keyword>
<dbReference type="Proteomes" id="UP000694521">
    <property type="component" value="Unplaced"/>
</dbReference>
<sequence>PRRASLCGCHIGFPPRPPGWGTRPEARHGAGCDGWDHSAQPWVLFRIYRECFSRNHTFRVGQGVRGNVRGCAGTPPIAS</sequence>
<organism evidence="1 2">
    <name type="scientific">Anser cygnoides</name>
    <name type="common">Swan goose</name>
    <dbReference type="NCBI Taxonomy" id="8845"/>
    <lineage>
        <taxon>Eukaryota</taxon>
        <taxon>Metazoa</taxon>
        <taxon>Chordata</taxon>
        <taxon>Craniata</taxon>
        <taxon>Vertebrata</taxon>
        <taxon>Euteleostomi</taxon>
        <taxon>Archelosauria</taxon>
        <taxon>Archosauria</taxon>
        <taxon>Dinosauria</taxon>
        <taxon>Saurischia</taxon>
        <taxon>Theropoda</taxon>
        <taxon>Coelurosauria</taxon>
        <taxon>Aves</taxon>
        <taxon>Neognathae</taxon>
        <taxon>Galloanserae</taxon>
        <taxon>Anseriformes</taxon>
        <taxon>Anatidae</taxon>
        <taxon>Anserinae</taxon>
        <taxon>Anser</taxon>
    </lineage>
</organism>
<proteinExistence type="predicted"/>
<evidence type="ECO:0000313" key="2">
    <source>
        <dbReference type="Proteomes" id="UP000694521"/>
    </source>
</evidence>
<protein>
    <submittedName>
        <fullName evidence="1">Uncharacterized protein</fullName>
    </submittedName>
</protein>